<gene>
    <name evidence="1" type="ORF">P4R38_15770</name>
</gene>
<protein>
    <recommendedName>
        <fullName evidence="3">YCII-related domain-containing protein</fullName>
    </recommendedName>
</protein>
<name>A0ABT6CCC4_9MICO</name>
<sequence length="86" mass="9323">MLTYLLVFPARDDAEAVAAEILEDEIGEVRVVREALAGEDDSEAHEWGVYVGVATLDDAASAPARALSERFATMAQERDGWLDEGV</sequence>
<evidence type="ECO:0008006" key="3">
    <source>
        <dbReference type="Google" id="ProtNLM"/>
    </source>
</evidence>
<dbReference type="RefSeq" id="WP_277193009.1">
    <property type="nucleotide sequence ID" value="NZ_JAROAV010000038.1"/>
</dbReference>
<organism evidence="1 2">
    <name type="scientific">Luteipulveratus flavus</name>
    <dbReference type="NCBI Taxonomy" id="3031728"/>
    <lineage>
        <taxon>Bacteria</taxon>
        <taxon>Bacillati</taxon>
        <taxon>Actinomycetota</taxon>
        <taxon>Actinomycetes</taxon>
        <taxon>Micrococcales</taxon>
        <taxon>Dermacoccaceae</taxon>
        <taxon>Luteipulveratus</taxon>
    </lineage>
</organism>
<dbReference type="Proteomes" id="UP001528912">
    <property type="component" value="Unassembled WGS sequence"/>
</dbReference>
<dbReference type="EMBL" id="JAROAV010000038">
    <property type="protein sequence ID" value="MDF8265704.1"/>
    <property type="molecule type" value="Genomic_DNA"/>
</dbReference>
<proteinExistence type="predicted"/>
<keyword evidence="2" id="KW-1185">Reference proteome</keyword>
<comment type="caution">
    <text evidence="1">The sequence shown here is derived from an EMBL/GenBank/DDBJ whole genome shotgun (WGS) entry which is preliminary data.</text>
</comment>
<accession>A0ABT6CCC4</accession>
<evidence type="ECO:0000313" key="2">
    <source>
        <dbReference type="Proteomes" id="UP001528912"/>
    </source>
</evidence>
<evidence type="ECO:0000313" key="1">
    <source>
        <dbReference type="EMBL" id="MDF8265704.1"/>
    </source>
</evidence>
<reference evidence="1 2" key="1">
    <citation type="submission" date="2023-03" db="EMBL/GenBank/DDBJ databases">
        <title>YIM 133296 draft genome.</title>
        <authorList>
            <person name="Xiong L."/>
        </authorList>
    </citation>
    <scope>NUCLEOTIDE SEQUENCE [LARGE SCALE GENOMIC DNA]</scope>
    <source>
        <strain evidence="1 2">YIM 133296</strain>
    </source>
</reference>